<dbReference type="NCBIfam" id="TIGR00347">
    <property type="entry name" value="bioD"/>
    <property type="match status" value="1"/>
</dbReference>
<keyword evidence="11" id="KW-1185">Reference proteome</keyword>
<dbReference type="Pfam" id="PF13500">
    <property type="entry name" value="AAA_26"/>
    <property type="match status" value="1"/>
</dbReference>
<dbReference type="EMBL" id="MPDK01000002">
    <property type="protein sequence ID" value="PWI58870.1"/>
    <property type="molecule type" value="Genomic_DNA"/>
</dbReference>
<dbReference type="EC" id="6.3.3.3" evidence="9"/>
<comment type="function">
    <text evidence="9">Catalyzes a mechanistically unusual reaction, the ATP-dependent insertion of CO2 between the N7 and N8 nitrogen atoms of 7,8-diaminopelargonic acid (DAPA, also called 7,8-diammoniononanoate) to form a ureido ring.</text>
</comment>
<evidence type="ECO:0000313" key="10">
    <source>
        <dbReference type="EMBL" id="PWI58870.1"/>
    </source>
</evidence>
<feature type="binding site" evidence="9">
    <location>
        <position position="51"/>
    </location>
    <ligand>
        <name>Mg(2+)</name>
        <dbReference type="ChEBI" id="CHEBI:18420"/>
    </ligand>
</feature>
<dbReference type="UniPathway" id="UPA00078">
    <property type="reaction ID" value="UER00161"/>
</dbReference>
<dbReference type="PANTHER" id="PTHR43210:SF2">
    <property type="entry name" value="ATP-DEPENDENT DETHIOBIOTIN SYNTHETASE BIOD 2"/>
    <property type="match status" value="1"/>
</dbReference>
<keyword evidence="2 9" id="KW-0436">Ligase</keyword>
<feature type="binding site" evidence="9">
    <location>
        <begin position="112"/>
        <end position="115"/>
    </location>
    <ligand>
        <name>ATP</name>
        <dbReference type="ChEBI" id="CHEBI:30616"/>
    </ligand>
</feature>
<comment type="caution">
    <text evidence="10">The sequence shown here is derived from an EMBL/GenBank/DDBJ whole genome shotgun (WGS) entry which is preliminary data.</text>
</comment>
<dbReference type="SUPFAM" id="SSF52540">
    <property type="entry name" value="P-loop containing nucleoside triphosphate hydrolases"/>
    <property type="match status" value="1"/>
</dbReference>
<dbReference type="RefSeq" id="WP_109429466.1">
    <property type="nucleotide sequence ID" value="NZ_MPDK01000002.1"/>
</dbReference>
<comment type="catalytic activity">
    <reaction evidence="8">
        <text>(7R,8S)-8-amino-7-(carboxyamino)nonanoate + ATP = (4R,5S)-dethiobiotin + ADP + phosphate + H(+)</text>
        <dbReference type="Rhea" id="RHEA:63684"/>
        <dbReference type="ChEBI" id="CHEBI:15378"/>
        <dbReference type="ChEBI" id="CHEBI:30616"/>
        <dbReference type="ChEBI" id="CHEBI:43474"/>
        <dbReference type="ChEBI" id="CHEBI:149470"/>
        <dbReference type="ChEBI" id="CHEBI:149473"/>
        <dbReference type="ChEBI" id="CHEBI:456216"/>
    </reaction>
</comment>
<comment type="catalytic activity">
    <reaction evidence="9">
        <text>(7R,8S)-7,8-diammoniononanoate + CO2 + ATP = (4R,5S)-dethiobiotin + ADP + phosphate + 3 H(+)</text>
        <dbReference type="Rhea" id="RHEA:15805"/>
        <dbReference type="ChEBI" id="CHEBI:15378"/>
        <dbReference type="ChEBI" id="CHEBI:16526"/>
        <dbReference type="ChEBI" id="CHEBI:30616"/>
        <dbReference type="ChEBI" id="CHEBI:43474"/>
        <dbReference type="ChEBI" id="CHEBI:149469"/>
        <dbReference type="ChEBI" id="CHEBI:149473"/>
        <dbReference type="ChEBI" id="CHEBI:456216"/>
        <dbReference type="EC" id="6.3.3.3"/>
    </reaction>
</comment>
<dbReference type="CDD" id="cd03109">
    <property type="entry name" value="DTBS"/>
    <property type="match status" value="1"/>
</dbReference>
<comment type="subcellular location">
    <subcellularLocation>
        <location evidence="9">Cytoplasm</location>
    </subcellularLocation>
</comment>
<sequence>MNGFFITATDTDVGKTLVAGGIASAFRNRGIDIGVYKPLQSGHLANDEKGDAARLKRLSEIEDGIADICPYSFSEPLAPALAIARQGQAIATADLVAHAQKLANRHTYLIVEGAGGLAVPYASDGLVVDFAKELRLPLLIVARPNLGTVNHSVLTIEYARSHGLSVLGVVISGFQKETDDLSQETNAEMIANLGKVPILGVLPWLGDDPPPQIVREAVEKHVAIDHIFQMVSVLHH</sequence>
<accession>A0A2U3DC62</accession>
<keyword evidence="4 9" id="KW-0547">Nucleotide-binding</keyword>
<feature type="binding site" evidence="9">
    <location>
        <position position="16"/>
    </location>
    <ligand>
        <name>Mg(2+)</name>
        <dbReference type="ChEBI" id="CHEBI:18420"/>
    </ligand>
</feature>
<evidence type="ECO:0000256" key="5">
    <source>
        <dbReference type="ARBA" id="ARBA00022756"/>
    </source>
</evidence>
<comment type="subunit">
    <text evidence="9">Homodimer.</text>
</comment>
<comment type="similarity">
    <text evidence="9">Belongs to the dethiobiotin synthetase family.</text>
</comment>
<keyword evidence="5 9" id="KW-0093">Biotin biosynthesis</keyword>
<keyword evidence="6 9" id="KW-0067">ATP-binding</keyword>
<dbReference type="GO" id="GO:0000287">
    <property type="term" value="F:magnesium ion binding"/>
    <property type="evidence" value="ECO:0007669"/>
    <property type="project" value="UniProtKB-UniRule"/>
</dbReference>
<evidence type="ECO:0000256" key="3">
    <source>
        <dbReference type="ARBA" id="ARBA00022723"/>
    </source>
</evidence>
<dbReference type="AlphaFoldDB" id="A0A2U3DC62"/>
<evidence type="ECO:0000256" key="8">
    <source>
        <dbReference type="ARBA" id="ARBA00047386"/>
    </source>
</evidence>
<dbReference type="Proteomes" id="UP000245380">
    <property type="component" value="Unassembled WGS sequence"/>
</dbReference>
<evidence type="ECO:0000313" key="11">
    <source>
        <dbReference type="Proteomes" id="UP000245380"/>
    </source>
</evidence>
<comment type="cofactor">
    <cofactor evidence="9">
        <name>Mg(2+)</name>
        <dbReference type="ChEBI" id="CHEBI:18420"/>
    </cofactor>
</comment>
<evidence type="ECO:0000256" key="2">
    <source>
        <dbReference type="ARBA" id="ARBA00022598"/>
    </source>
</evidence>
<evidence type="ECO:0000256" key="6">
    <source>
        <dbReference type="ARBA" id="ARBA00022840"/>
    </source>
</evidence>
<evidence type="ECO:0000256" key="1">
    <source>
        <dbReference type="ARBA" id="ARBA00022490"/>
    </source>
</evidence>
<protein>
    <recommendedName>
        <fullName evidence="9">ATP-dependent dethiobiotin synthetase BioD</fullName>
        <ecNumber evidence="9">6.3.3.3</ecNumber>
    </recommendedName>
    <alternativeName>
        <fullName evidence="9">DTB synthetase</fullName>
        <shortName evidence="9">DTBS</shortName>
    </alternativeName>
    <alternativeName>
        <fullName evidence="9">Dethiobiotin synthase</fullName>
    </alternativeName>
</protein>
<dbReference type="Gene3D" id="3.40.50.300">
    <property type="entry name" value="P-loop containing nucleotide triphosphate hydrolases"/>
    <property type="match status" value="1"/>
</dbReference>
<dbReference type="GO" id="GO:0009102">
    <property type="term" value="P:biotin biosynthetic process"/>
    <property type="evidence" value="ECO:0007669"/>
    <property type="project" value="UniProtKB-UniRule"/>
</dbReference>
<proteinExistence type="inferred from homology"/>
<dbReference type="InterPro" id="IPR004472">
    <property type="entry name" value="DTB_synth_BioD"/>
</dbReference>
<keyword evidence="1 9" id="KW-0963">Cytoplasm</keyword>
<feature type="binding site" evidence="9">
    <location>
        <position position="51"/>
    </location>
    <ligand>
        <name>ATP</name>
        <dbReference type="ChEBI" id="CHEBI:30616"/>
    </ligand>
</feature>
<evidence type="ECO:0000256" key="9">
    <source>
        <dbReference type="HAMAP-Rule" id="MF_00336"/>
    </source>
</evidence>
<dbReference type="GO" id="GO:0005829">
    <property type="term" value="C:cytosol"/>
    <property type="evidence" value="ECO:0007669"/>
    <property type="project" value="TreeGrafter"/>
</dbReference>
<organism evidence="10 11">
    <name type="scientific">Sulfoacidibacillus thermotolerans</name>
    <name type="common">Acidibacillus sulfuroxidans</name>
    <dbReference type="NCBI Taxonomy" id="1765684"/>
    <lineage>
        <taxon>Bacteria</taxon>
        <taxon>Bacillati</taxon>
        <taxon>Bacillota</taxon>
        <taxon>Bacilli</taxon>
        <taxon>Bacillales</taxon>
        <taxon>Alicyclobacillaceae</taxon>
        <taxon>Sulfoacidibacillus</taxon>
    </lineage>
</organism>
<reference evidence="10 11" key="1">
    <citation type="submission" date="2016-11" db="EMBL/GenBank/DDBJ databases">
        <title>Comparative genomics of Acidibacillus ferroxidans species.</title>
        <authorList>
            <person name="Oliveira G."/>
            <person name="Nunes G."/>
            <person name="Oliveira R."/>
            <person name="Araujo F."/>
            <person name="Salim A."/>
            <person name="Scholte L."/>
            <person name="Morais D."/>
            <person name="Nancucheo I."/>
            <person name="Johnson D.B."/>
            <person name="Grail B."/>
            <person name="Bittencourt J."/>
            <person name="Valadares R."/>
        </authorList>
    </citation>
    <scope>NUCLEOTIDE SEQUENCE [LARGE SCALE GENOMIC DNA]</scope>
    <source>
        <strain evidence="10 11">Y002</strain>
    </source>
</reference>
<feature type="binding site" evidence="9">
    <location>
        <begin position="12"/>
        <end position="17"/>
    </location>
    <ligand>
        <name>ATP</name>
        <dbReference type="ChEBI" id="CHEBI:30616"/>
    </ligand>
</feature>
<comment type="pathway">
    <text evidence="9">Cofactor biosynthesis; biotin biosynthesis; biotin from 7,8-diaminononanoate: step 1/2.</text>
</comment>
<gene>
    <name evidence="9" type="primary">bioD</name>
    <name evidence="10" type="ORF">BM613_01935</name>
</gene>
<dbReference type="OrthoDB" id="9802097at2"/>
<feature type="active site" evidence="9">
    <location>
        <position position="37"/>
    </location>
</feature>
<evidence type="ECO:0000256" key="7">
    <source>
        <dbReference type="ARBA" id="ARBA00022842"/>
    </source>
</evidence>
<dbReference type="GO" id="GO:0005524">
    <property type="term" value="F:ATP binding"/>
    <property type="evidence" value="ECO:0007669"/>
    <property type="project" value="UniProtKB-UniRule"/>
</dbReference>
<keyword evidence="7 9" id="KW-0460">Magnesium</keyword>
<dbReference type="HAMAP" id="MF_00336">
    <property type="entry name" value="BioD"/>
    <property type="match status" value="1"/>
</dbReference>
<dbReference type="PIRSF" id="PIRSF006755">
    <property type="entry name" value="DTB_synth"/>
    <property type="match status" value="1"/>
</dbReference>
<keyword evidence="3 9" id="KW-0479">Metal-binding</keyword>
<comment type="caution">
    <text evidence="9">Lacks conserved residue(s) required for the propagation of feature annotation.</text>
</comment>
<feature type="binding site" evidence="9">
    <location>
        <begin position="203"/>
        <end position="205"/>
    </location>
    <ligand>
        <name>ATP</name>
        <dbReference type="ChEBI" id="CHEBI:30616"/>
    </ligand>
</feature>
<name>A0A2U3DC62_SULT2</name>
<feature type="binding site" evidence="9">
    <location>
        <position position="112"/>
    </location>
    <ligand>
        <name>Mg(2+)</name>
        <dbReference type="ChEBI" id="CHEBI:18420"/>
    </ligand>
</feature>
<dbReference type="InterPro" id="IPR027417">
    <property type="entry name" value="P-loop_NTPase"/>
</dbReference>
<dbReference type="GO" id="GO:0004141">
    <property type="term" value="F:dethiobiotin synthase activity"/>
    <property type="evidence" value="ECO:0007669"/>
    <property type="project" value="UniProtKB-UniRule"/>
</dbReference>
<evidence type="ECO:0000256" key="4">
    <source>
        <dbReference type="ARBA" id="ARBA00022741"/>
    </source>
</evidence>
<dbReference type="PANTHER" id="PTHR43210">
    <property type="entry name" value="DETHIOBIOTIN SYNTHETASE"/>
    <property type="match status" value="1"/>
</dbReference>
<feature type="binding site" evidence="9">
    <location>
        <position position="41"/>
    </location>
    <ligand>
        <name>substrate</name>
    </ligand>
</feature>